<protein>
    <recommendedName>
        <fullName evidence="4">AMP-dependent synthetase/ligase domain-containing protein</fullName>
    </recommendedName>
</protein>
<accession>A0ABR1QPF2</accession>
<evidence type="ECO:0000256" key="2">
    <source>
        <dbReference type="ARBA" id="ARBA00022553"/>
    </source>
</evidence>
<dbReference type="InterPro" id="IPR000873">
    <property type="entry name" value="AMP-dep_synth/lig_dom"/>
</dbReference>
<proteinExistence type="predicted"/>
<keyword evidence="1" id="KW-0596">Phosphopantetheine</keyword>
<dbReference type="PANTHER" id="PTHR45527:SF1">
    <property type="entry name" value="FATTY ACID SYNTHASE"/>
    <property type="match status" value="1"/>
</dbReference>
<dbReference type="InterPro" id="IPR042099">
    <property type="entry name" value="ANL_N_sf"/>
</dbReference>
<keyword evidence="2" id="KW-0597">Phosphoprotein</keyword>
<organism evidence="5 6">
    <name type="scientific">Apiospora aurea</name>
    <dbReference type="NCBI Taxonomy" id="335848"/>
    <lineage>
        <taxon>Eukaryota</taxon>
        <taxon>Fungi</taxon>
        <taxon>Dikarya</taxon>
        <taxon>Ascomycota</taxon>
        <taxon>Pezizomycotina</taxon>
        <taxon>Sordariomycetes</taxon>
        <taxon>Xylariomycetidae</taxon>
        <taxon>Amphisphaeriales</taxon>
        <taxon>Apiosporaceae</taxon>
        <taxon>Apiospora</taxon>
    </lineage>
</organism>
<feature type="domain" description="AMP-dependent synthetase/ligase" evidence="4">
    <location>
        <begin position="19"/>
        <end position="261"/>
    </location>
</feature>
<sequence length="287" mass="30777">MTSLAQEWSHDPARFPERTVMDPRADSYILFTSGSTGVPKGIKLHQQGMMNCAAYTSQAYGPGQVNFLQQTSIGFDLAFGQIYNALTNGGTLVAASVEGRGDPDALSRLIHDEKVEYTLATPSEYSLLLNYASEVLKRCAGWRCAHTAGEVLPNRLIEGMRDLKLPRLTLTDAYGPAEAFIVTNRDITVHAGAAPSFSNADDDTDKPKKSNTTKADSTNIGRVLPNTSVYIGDETDGSNPLPVGVPGELCIAGGGVANGYLDAALSATKFVPNPHATAAVHYYRKRH</sequence>
<dbReference type="RefSeq" id="XP_066703876.1">
    <property type="nucleotide sequence ID" value="XM_066838812.1"/>
</dbReference>
<dbReference type="Gene3D" id="3.40.50.12780">
    <property type="entry name" value="N-terminal domain of ligase-like"/>
    <property type="match status" value="1"/>
</dbReference>
<evidence type="ECO:0000256" key="3">
    <source>
        <dbReference type="SAM" id="MobiDB-lite"/>
    </source>
</evidence>
<comment type="caution">
    <text evidence="5">The sequence shown here is derived from an EMBL/GenBank/DDBJ whole genome shotgun (WGS) entry which is preliminary data.</text>
</comment>
<dbReference type="Pfam" id="PF00501">
    <property type="entry name" value="AMP-binding"/>
    <property type="match status" value="1"/>
</dbReference>
<feature type="region of interest" description="Disordered" evidence="3">
    <location>
        <begin position="193"/>
        <end position="220"/>
    </location>
</feature>
<evidence type="ECO:0000313" key="6">
    <source>
        <dbReference type="Proteomes" id="UP001391051"/>
    </source>
</evidence>
<gene>
    <name evidence="5" type="ORF">PG986_002590</name>
</gene>
<dbReference type="Proteomes" id="UP001391051">
    <property type="component" value="Unassembled WGS sequence"/>
</dbReference>
<dbReference type="GeneID" id="92071874"/>
<name>A0ABR1QPF2_9PEZI</name>
<dbReference type="PROSITE" id="PS00455">
    <property type="entry name" value="AMP_BINDING"/>
    <property type="match status" value="1"/>
</dbReference>
<evidence type="ECO:0000256" key="1">
    <source>
        <dbReference type="ARBA" id="ARBA00022450"/>
    </source>
</evidence>
<dbReference type="InterPro" id="IPR020845">
    <property type="entry name" value="AMP-binding_CS"/>
</dbReference>
<dbReference type="SUPFAM" id="SSF56801">
    <property type="entry name" value="Acetyl-CoA synthetase-like"/>
    <property type="match status" value="1"/>
</dbReference>
<dbReference type="EMBL" id="JAQQWE010000002">
    <property type="protein sequence ID" value="KAK7961765.1"/>
    <property type="molecule type" value="Genomic_DNA"/>
</dbReference>
<reference evidence="5 6" key="1">
    <citation type="submission" date="2023-01" db="EMBL/GenBank/DDBJ databases">
        <title>Analysis of 21 Apiospora genomes using comparative genomics revels a genus with tremendous synthesis potential of carbohydrate active enzymes and secondary metabolites.</title>
        <authorList>
            <person name="Sorensen T."/>
        </authorList>
    </citation>
    <scope>NUCLEOTIDE SEQUENCE [LARGE SCALE GENOMIC DNA]</scope>
    <source>
        <strain evidence="5 6">CBS 24483</strain>
    </source>
</reference>
<evidence type="ECO:0000313" key="5">
    <source>
        <dbReference type="EMBL" id="KAK7961765.1"/>
    </source>
</evidence>
<dbReference type="PANTHER" id="PTHR45527">
    <property type="entry name" value="NONRIBOSOMAL PEPTIDE SYNTHETASE"/>
    <property type="match status" value="1"/>
</dbReference>
<feature type="compositionally biased region" description="Polar residues" evidence="3">
    <location>
        <begin position="210"/>
        <end position="220"/>
    </location>
</feature>
<evidence type="ECO:0000259" key="4">
    <source>
        <dbReference type="Pfam" id="PF00501"/>
    </source>
</evidence>
<keyword evidence="6" id="KW-1185">Reference proteome</keyword>